<evidence type="ECO:0000256" key="4">
    <source>
        <dbReference type="ARBA" id="ARBA00022764"/>
    </source>
</evidence>
<feature type="region of interest" description="Disordered" evidence="5">
    <location>
        <begin position="85"/>
        <end position="106"/>
    </location>
</feature>
<feature type="compositionally biased region" description="Basic and acidic residues" evidence="5">
    <location>
        <begin position="90"/>
        <end position="106"/>
    </location>
</feature>
<dbReference type="InterPro" id="IPR012899">
    <property type="entry name" value="LTXXQ"/>
</dbReference>
<keyword evidence="6" id="KW-0812">Transmembrane</keyword>
<comment type="subcellular location">
    <subcellularLocation>
        <location evidence="1">Periplasm</location>
    </subcellularLocation>
</comment>
<reference evidence="7" key="1">
    <citation type="submission" date="2020-01" db="EMBL/GenBank/DDBJ databases">
        <authorList>
            <person name="Meier V. D."/>
            <person name="Meier V D."/>
        </authorList>
    </citation>
    <scope>NUCLEOTIDE SEQUENCE</scope>
    <source>
        <strain evidence="7">HLG_WM_MAG_01</strain>
    </source>
</reference>
<dbReference type="GO" id="GO:0051082">
    <property type="term" value="F:unfolded protein binding"/>
    <property type="evidence" value="ECO:0007669"/>
    <property type="project" value="TreeGrafter"/>
</dbReference>
<keyword evidence="4" id="KW-0574">Periplasm</keyword>
<name>A0A6S6T7S9_9BACT</name>
<accession>A0A6S6T7S9</accession>
<keyword evidence="6" id="KW-1133">Transmembrane helix</keyword>
<evidence type="ECO:0000256" key="2">
    <source>
        <dbReference type="ARBA" id="ARBA00008441"/>
    </source>
</evidence>
<evidence type="ECO:0000256" key="3">
    <source>
        <dbReference type="ARBA" id="ARBA00022729"/>
    </source>
</evidence>
<evidence type="ECO:0000256" key="5">
    <source>
        <dbReference type="SAM" id="MobiDB-lite"/>
    </source>
</evidence>
<dbReference type="GO" id="GO:0030288">
    <property type="term" value="C:outer membrane-bounded periplasmic space"/>
    <property type="evidence" value="ECO:0007669"/>
    <property type="project" value="TreeGrafter"/>
</dbReference>
<dbReference type="AlphaFoldDB" id="A0A6S6T7S9"/>
<keyword evidence="3" id="KW-0732">Signal</keyword>
<proteinExistence type="inferred from homology"/>
<evidence type="ECO:0000313" key="7">
    <source>
        <dbReference type="EMBL" id="CAA6811460.1"/>
    </source>
</evidence>
<evidence type="ECO:0008006" key="8">
    <source>
        <dbReference type="Google" id="ProtNLM"/>
    </source>
</evidence>
<keyword evidence="6" id="KW-0472">Membrane</keyword>
<feature type="transmembrane region" description="Helical" evidence="6">
    <location>
        <begin position="36"/>
        <end position="56"/>
    </location>
</feature>
<sequence>MYSQQIYKHALYLQHLKHEKHEYKHEGYMMKKTTRAILLTLGLGTATLLAFGGCAGHKGDKHRDGMMKVVKQLDLTSEQKSALKTLKKERKAEREAKREAMKENRKAMRAEMKPDMSQFMTAESFDKAAFKAHMTKKFDAKRKMMESKKETRLEKRAEGMEKVFNILTPEQRTKWIALSKETTKSCK</sequence>
<dbReference type="Gene3D" id="1.20.120.1490">
    <property type="match status" value="1"/>
</dbReference>
<dbReference type="InterPro" id="IPR052211">
    <property type="entry name" value="Cpx_auxiliary_protein"/>
</dbReference>
<organism evidence="7">
    <name type="scientific">uncultured Sulfurovum sp</name>
    <dbReference type="NCBI Taxonomy" id="269237"/>
    <lineage>
        <taxon>Bacteria</taxon>
        <taxon>Pseudomonadati</taxon>
        <taxon>Campylobacterota</taxon>
        <taxon>Epsilonproteobacteria</taxon>
        <taxon>Campylobacterales</taxon>
        <taxon>Sulfurovaceae</taxon>
        <taxon>Sulfurovum</taxon>
        <taxon>environmental samples</taxon>
    </lineage>
</organism>
<comment type="similarity">
    <text evidence="2">Belongs to the CpxP/Spy family.</text>
</comment>
<dbReference type="PANTHER" id="PTHR38102:SF1">
    <property type="entry name" value="PERIPLASMIC CHAPERONE SPY"/>
    <property type="match status" value="1"/>
</dbReference>
<dbReference type="Pfam" id="PF07813">
    <property type="entry name" value="LTXXQ"/>
    <property type="match status" value="1"/>
</dbReference>
<evidence type="ECO:0000256" key="6">
    <source>
        <dbReference type="SAM" id="Phobius"/>
    </source>
</evidence>
<gene>
    <name evidence="7" type="ORF">HELGO_WM177</name>
</gene>
<dbReference type="EMBL" id="CACVAS010000058">
    <property type="protein sequence ID" value="CAA6811460.1"/>
    <property type="molecule type" value="Genomic_DNA"/>
</dbReference>
<dbReference type="PANTHER" id="PTHR38102">
    <property type="entry name" value="PERIPLASMIC CHAPERONE SPY"/>
    <property type="match status" value="1"/>
</dbReference>
<evidence type="ECO:0000256" key="1">
    <source>
        <dbReference type="ARBA" id="ARBA00004418"/>
    </source>
</evidence>
<protein>
    <recommendedName>
        <fullName evidence="8">Periplasmic protein</fullName>
    </recommendedName>
</protein>